<name>A0A210Q3I1_MIZYE</name>
<keyword evidence="1" id="KW-0812">Transmembrane</keyword>
<keyword evidence="1" id="KW-1133">Transmembrane helix</keyword>
<evidence type="ECO:0000313" key="3">
    <source>
        <dbReference type="Proteomes" id="UP000242188"/>
    </source>
</evidence>
<keyword evidence="3" id="KW-1185">Reference proteome</keyword>
<evidence type="ECO:0000256" key="1">
    <source>
        <dbReference type="SAM" id="Phobius"/>
    </source>
</evidence>
<gene>
    <name evidence="2" type="ORF">KP79_PYT18819</name>
</gene>
<protein>
    <submittedName>
        <fullName evidence="2">Uncharacterized protein</fullName>
    </submittedName>
</protein>
<comment type="caution">
    <text evidence="2">The sequence shown here is derived from an EMBL/GenBank/DDBJ whole genome shotgun (WGS) entry which is preliminary data.</text>
</comment>
<sequence length="320" mass="36728">MKQVDVRYAFYGLIITNSIWIYVVFKDIWTFRPPVVYSVSVVPSTIPTPTTPFLVLFTSWNDSMESGNVYNNTLFMWRALGPDVTLVLFTNNTKMKEMAKSFGWEVLPLMRTNCGGIPILKEMFKTVMTTYNESKFYGYSNSDVLFNIGLKATLNMILSNKALLKRAPVLVTGRRIDSPVGLTEKIQTWKDFEKVAQRGLMSNAFALDYFITTKGFNWKEFPDLVIGRPKIDNWLIFYARRKGVSLIDASASITALHQKTEKRKKMVRECNREILIKSKNVQFRQNKVVKGNAECAHYETRHLKSGALTLMKRGLYSTLC</sequence>
<proteinExistence type="predicted"/>
<organism evidence="2 3">
    <name type="scientific">Mizuhopecten yessoensis</name>
    <name type="common">Japanese scallop</name>
    <name type="synonym">Patinopecten yessoensis</name>
    <dbReference type="NCBI Taxonomy" id="6573"/>
    <lineage>
        <taxon>Eukaryota</taxon>
        <taxon>Metazoa</taxon>
        <taxon>Spiralia</taxon>
        <taxon>Lophotrochozoa</taxon>
        <taxon>Mollusca</taxon>
        <taxon>Bivalvia</taxon>
        <taxon>Autobranchia</taxon>
        <taxon>Pteriomorphia</taxon>
        <taxon>Pectinida</taxon>
        <taxon>Pectinoidea</taxon>
        <taxon>Pectinidae</taxon>
        <taxon>Mizuhopecten</taxon>
    </lineage>
</organism>
<dbReference type="EMBL" id="NEDP02005138">
    <property type="protein sequence ID" value="OWF43229.1"/>
    <property type="molecule type" value="Genomic_DNA"/>
</dbReference>
<accession>A0A210Q3I1</accession>
<dbReference type="Proteomes" id="UP000242188">
    <property type="component" value="Unassembled WGS sequence"/>
</dbReference>
<feature type="transmembrane region" description="Helical" evidence="1">
    <location>
        <begin position="6"/>
        <end position="25"/>
    </location>
</feature>
<reference evidence="2 3" key="1">
    <citation type="journal article" date="2017" name="Nat. Ecol. Evol.">
        <title>Scallop genome provides insights into evolution of bilaterian karyotype and development.</title>
        <authorList>
            <person name="Wang S."/>
            <person name="Zhang J."/>
            <person name="Jiao W."/>
            <person name="Li J."/>
            <person name="Xun X."/>
            <person name="Sun Y."/>
            <person name="Guo X."/>
            <person name="Huan P."/>
            <person name="Dong B."/>
            <person name="Zhang L."/>
            <person name="Hu X."/>
            <person name="Sun X."/>
            <person name="Wang J."/>
            <person name="Zhao C."/>
            <person name="Wang Y."/>
            <person name="Wang D."/>
            <person name="Huang X."/>
            <person name="Wang R."/>
            <person name="Lv J."/>
            <person name="Li Y."/>
            <person name="Zhang Z."/>
            <person name="Liu B."/>
            <person name="Lu W."/>
            <person name="Hui Y."/>
            <person name="Liang J."/>
            <person name="Zhou Z."/>
            <person name="Hou R."/>
            <person name="Li X."/>
            <person name="Liu Y."/>
            <person name="Li H."/>
            <person name="Ning X."/>
            <person name="Lin Y."/>
            <person name="Zhao L."/>
            <person name="Xing Q."/>
            <person name="Dou J."/>
            <person name="Li Y."/>
            <person name="Mao J."/>
            <person name="Guo H."/>
            <person name="Dou H."/>
            <person name="Li T."/>
            <person name="Mu C."/>
            <person name="Jiang W."/>
            <person name="Fu Q."/>
            <person name="Fu X."/>
            <person name="Miao Y."/>
            <person name="Liu J."/>
            <person name="Yu Q."/>
            <person name="Li R."/>
            <person name="Liao H."/>
            <person name="Li X."/>
            <person name="Kong Y."/>
            <person name="Jiang Z."/>
            <person name="Chourrout D."/>
            <person name="Li R."/>
            <person name="Bao Z."/>
        </authorList>
    </citation>
    <scope>NUCLEOTIDE SEQUENCE [LARGE SCALE GENOMIC DNA]</scope>
    <source>
        <strain evidence="2 3">PY_sf001</strain>
    </source>
</reference>
<evidence type="ECO:0000313" key="2">
    <source>
        <dbReference type="EMBL" id="OWF43229.1"/>
    </source>
</evidence>
<dbReference type="AlphaFoldDB" id="A0A210Q3I1"/>
<keyword evidence="1" id="KW-0472">Membrane</keyword>
<dbReference type="OrthoDB" id="6046730at2759"/>